<keyword evidence="1" id="KW-1133">Transmembrane helix</keyword>
<keyword evidence="1" id="KW-0472">Membrane</keyword>
<sequence length="146" mass="15900">MAQPACFRNGLSALTQICQCRGHHAFCYQHGGFGKPHALGIITLVVLAVAVIAGATPLFGKASRYVEVIGFSLTFFFHFIPGVTETTTRLPPGDPLFANADVPELKIITGVLFLLFVVGAIQQYRRLKQSPVDDNRTSIDALVRTR</sequence>
<evidence type="ECO:0000256" key="1">
    <source>
        <dbReference type="SAM" id="Phobius"/>
    </source>
</evidence>
<accession>A0A418WW27</accession>
<gene>
    <name evidence="2" type="ORF">D3870_20200</name>
</gene>
<keyword evidence="1" id="KW-0812">Transmembrane</keyword>
<protein>
    <submittedName>
        <fullName evidence="2">Uncharacterized protein</fullName>
    </submittedName>
</protein>
<reference evidence="2 3" key="1">
    <citation type="submission" date="2018-09" db="EMBL/GenBank/DDBJ databases">
        <authorList>
            <person name="Zhu H."/>
        </authorList>
    </citation>
    <scope>NUCLEOTIDE SEQUENCE [LARGE SCALE GENOMIC DNA]</scope>
    <source>
        <strain evidence="2 3">K2R10-39</strain>
    </source>
</reference>
<dbReference type="Proteomes" id="UP000285190">
    <property type="component" value="Unassembled WGS sequence"/>
</dbReference>
<evidence type="ECO:0000313" key="3">
    <source>
        <dbReference type="Proteomes" id="UP000285190"/>
    </source>
</evidence>
<organism evidence="2 3">
    <name type="scientific">Noviherbaspirillum cavernae</name>
    <dbReference type="NCBI Taxonomy" id="2320862"/>
    <lineage>
        <taxon>Bacteria</taxon>
        <taxon>Pseudomonadati</taxon>
        <taxon>Pseudomonadota</taxon>
        <taxon>Betaproteobacteria</taxon>
        <taxon>Burkholderiales</taxon>
        <taxon>Oxalobacteraceae</taxon>
        <taxon>Noviherbaspirillum</taxon>
    </lineage>
</organism>
<dbReference type="AlphaFoldDB" id="A0A418WW27"/>
<evidence type="ECO:0000313" key="2">
    <source>
        <dbReference type="EMBL" id="RJF96731.1"/>
    </source>
</evidence>
<feature type="transmembrane region" description="Helical" evidence="1">
    <location>
        <begin position="104"/>
        <end position="121"/>
    </location>
</feature>
<name>A0A418WW27_9BURK</name>
<feature type="transmembrane region" description="Helical" evidence="1">
    <location>
        <begin position="65"/>
        <end position="84"/>
    </location>
</feature>
<feature type="transmembrane region" description="Helical" evidence="1">
    <location>
        <begin position="38"/>
        <end position="58"/>
    </location>
</feature>
<keyword evidence="3" id="KW-1185">Reference proteome</keyword>
<proteinExistence type="predicted"/>
<dbReference type="EMBL" id="QYUN01000003">
    <property type="protein sequence ID" value="RJF96731.1"/>
    <property type="molecule type" value="Genomic_DNA"/>
</dbReference>
<comment type="caution">
    <text evidence="2">The sequence shown here is derived from an EMBL/GenBank/DDBJ whole genome shotgun (WGS) entry which is preliminary data.</text>
</comment>